<comment type="caution">
    <text evidence="2">The sequence shown here is derived from an EMBL/GenBank/DDBJ whole genome shotgun (WGS) entry which is preliminary data.</text>
</comment>
<dbReference type="EMBL" id="SRLO01000131">
    <property type="protein sequence ID" value="TNN72890.1"/>
    <property type="molecule type" value="Genomic_DNA"/>
</dbReference>
<evidence type="ECO:0000256" key="1">
    <source>
        <dbReference type="SAM" id="MobiDB-lite"/>
    </source>
</evidence>
<organism evidence="2 3">
    <name type="scientific">Liparis tanakae</name>
    <name type="common">Tanaka's snailfish</name>
    <dbReference type="NCBI Taxonomy" id="230148"/>
    <lineage>
        <taxon>Eukaryota</taxon>
        <taxon>Metazoa</taxon>
        <taxon>Chordata</taxon>
        <taxon>Craniata</taxon>
        <taxon>Vertebrata</taxon>
        <taxon>Euteleostomi</taxon>
        <taxon>Actinopterygii</taxon>
        <taxon>Neopterygii</taxon>
        <taxon>Teleostei</taxon>
        <taxon>Neoteleostei</taxon>
        <taxon>Acanthomorphata</taxon>
        <taxon>Eupercaria</taxon>
        <taxon>Perciformes</taxon>
        <taxon>Cottioidei</taxon>
        <taxon>Cottales</taxon>
        <taxon>Liparidae</taxon>
        <taxon>Liparis</taxon>
    </lineage>
</organism>
<dbReference type="AlphaFoldDB" id="A0A4Z2I4Y7"/>
<keyword evidence="3" id="KW-1185">Reference proteome</keyword>
<name>A0A4Z2I4Y7_9TELE</name>
<proteinExistence type="predicted"/>
<reference evidence="2 3" key="1">
    <citation type="submission" date="2019-03" db="EMBL/GenBank/DDBJ databases">
        <title>First draft genome of Liparis tanakae, snailfish: a comprehensive survey of snailfish specific genes.</title>
        <authorList>
            <person name="Kim W."/>
            <person name="Song I."/>
            <person name="Jeong J.-H."/>
            <person name="Kim D."/>
            <person name="Kim S."/>
            <person name="Ryu S."/>
            <person name="Song J.Y."/>
            <person name="Lee S.K."/>
        </authorList>
    </citation>
    <scope>NUCLEOTIDE SEQUENCE [LARGE SCALE GENOMIC DNA]</scope>
    <source>
        <tissue evidence="2">Muscle</tissue>
    </source>
</reference>
<evidence type="ECO:0000313" key="2">
    <source>
        <dbReference type="EMBL" id="TNN72890.1"/>
    </source>
</evidence>
<sequence>MAAGERERERALLQTTRRTETPDGRGLGWRGGADRGRETRVKLRELLRTLPNLPETKSSRTATFAVNRRASSVVLPVDADGWDTGEAEARVRVCRTTEPNSSKYGQQPAS</sequence>
<dbReference type="Proteomes" id="UP000314294">
    <property type="component" value="Unassembled WGS sequence"/>
</dbReference>
<evidence type="ECO:0000313" key="3">
    <source>
        <dbReference type="Proteomes" id="UP000314294"/>
    </source>
</evidence>
<gene>
    <name evidence="2" type="ORF">EYF80_016819</name>
</gene>
<feature type="region of interest" description="Disordered" evidence="1">
    <location>
        <begin position="1"/>
        <end position="34"/>
    </location>
</feature>
<accession>A0A4Z2I4Y7</accession>
<protein>
    <submittedName>
        <fullName evidence="2">Uncharacterized protein</fullName>
    </submittedName>
</protein>
<feature type="compositionally biased region" description="Basic and acidic residues" evidence="1">
    <location>
        <begin position="1"/>
        <end position="23"/>
    </location>
</feature>